<dbReference type="InterPro" id="IPR051454">
    <property type="entry name" value="RNA/ubiquinone_mod_enzymes"/>
</dbReference>
<dbReference type="PANTHER" id="PTHR30217:SF10">
    <property type="entry name" value="23S RRNA 5-HYDROXYCYTIDINE C2501 SYNTHASE"/>
    <property type="match status" value="1"/>
</dbReference>
<dbReference type="EMBL" id="JAYGJQ010000003">
    <property type="protein sequence ID" value="MEA9358239.1"/>
    <property type="molecule type" value="Genomic_DNA"/>
</dbReference>
<dbReference type="InterPro" id="IPR020988">
    <property type="entry name" value="Pept_U32_collagenase"/>
</dbReference>
<dbReference type="Proteomes" id="UP001302274">
    <property type="component" value="Unassembled WGS sequence"/>
</dbReference>
<keyword evidence="4" id="KW-1185">Reference proteome</keyword>
<dbReference type="RefSeq" id="WP_323578560.1">
    <property type="nucleotide sequence ID" value="NZ_JAYGJQ010000003.1"/>
</dbReference>
<protein>
    <submittedName>
        <fullName evidence="3">U32 family peptidase</fullName>
    </submittedName>
</protein>
<accession>A0ABU5VYT2</accession>
<evidence type="ECO:0000256" key="1">
    <source>
        <dbReference type="SAM" id="Coils"/>
    </source>
</evidence>
<dbReference type="InterPro" id="IPR001539">
    <property type="entry name" value="Peptidase_U32"/>
</dbReference>
<gene>
    <name evidence="3" type="ORF">SHI21_18535</name>
</gene>
<feature type="domain" description="Peptidase U32 collagenase" evidence="2">
    <location>
        <begin position="394"/>
        <end position="513"/>
    </location>
</feature>
<dbReference type="PANTHER" id="PTHR30217">
    <property type="entry name" value="PEPTIDASE U32 FAMILY"/>
    <property type="match status" value="1"/>
</dbReference>
<reference evidence="3 4" key="1">
    <citation type="submission" date="2023-11" db="EMBL/GenBank/DDBJ databases">
        <title>A Novel Polar Bacteriovorax (B. antarcticus) Isolated from the Biocrust in Antarctica.</title>
        <authorList>
            <person name="Mun W."/>
            <person name="Choi S.Y."/>
            <person name="Mitchell R.J."/>
        </authorList>
    </citation>
    <scope>NUCLEOTIDE SEQUENCE [LARGE SCALE GENOMIC DNA]</scope>
    <source>
        <strain evidence="3 4">PP10</strain>
    </source>
</reference>
<name>A0ABU5VYT2_9BACT</name>
<dbReference type="Pfam" id="PF12392">
    <property type="entry name" value="DUF3656"/>
    <property type="match status" value="1"/>
</dbReference>
<proteinExistence type="predicted"/>
<keyword evidence="1" id="KW-0175">Coiled coil</keyword>
<evidence type="ECO:0000313" key="3">
    <source>
        <dbReference type="EMBL" id="MEA9358239.1"/>
    </source>
</evidence>
<organism evidence="3 4">
    <name type="scientific">Bacteriovorax antarcticus</name>
    <dbReference type="NCBI Taxonomy" id="3088717"/>
    <lineage>
        <taxon>Bacteria</taxon>
        <taxon>Pseudomonadati</taxon>
        <taxon>Bdellovibrionota</taxon>
        <taxon>Bacteriovoracia</taxon>
        <taxon>Bacteriovoracales</taxon>
        <taxon>Bacteriovoracaceae</taxon>
        <taxon>Bacteriovorax</taxon>
    </lineage>
</organism>
<evidence type="ECO:0000259" key="2">
    <source>
        <dbReference type="Pfam" id="PF12392"/>
    </source>
</evidence>
<feature type="coiled-coil region" evidence="1">
    <location>
        <begin position="259"/>
        <end position="286"/>
    </location>
</feature>
<evidence type="ECO:0000313" key="4">
    <source>
        <dbReference type="Proteomes" id="UP001302274"/>
    </source>
</evidence>
<dbReference type="Pfam" id="PF01136">
    <property type="entry name" value="Peptidase_U32"/>
    <property type="match status" value="2"/>
</dbReference>
<comment type="caution">
    <text evidence="3">The sequence shown here is derived from an EMBL/GenBank/DDBJ whole genome shotgun (WGS) entry which is preliminary data.</text>
</comment>
<sequence length="831" mass="93023">MLKSKKSELLLPVGNMNMCLAAIHNGADAIYVGMPHFNARGRTTDFDVAQLKEMIETCHLYGVRVNLAFNVVIFQDEIPAVISLLKEVLPLGPDALIVQDVGLAKLVREMAPNQVIHGSTQMTVTNHEAMSLLDDLKIKRFVLGREVSLPEMRAIKEKTDRELEVFVHGALCVAYSGQCFTSESIGGRSANRGQCAQSCRLEYEMIVDGQKRDLGDLKYLVSPKDLCGIAEIPELLDIGIESFKVEGRLKTPEYVASAAKNYSEAINRVEDKKQFTKKDIENAKTEMSLTYSRGFFSGWLHGVDHQELVDGTFGAHRGLEIGKVLKVEAKVIVVEINYPNLKNGDGVLIAGAVRGKKTEIGGMLYAVKKLTGTTYELTFGKDVDLKKIQLGMIVYFNHDAVVEKKLTQSYTDKNSKKRMPLQIKVEANIGEQLKVTVTDGEHEVLVLSEGEIEAAKDRPLTKGDLAEELGALGATCFILDELQMKSSAPFFIHQKSLKKIRRDFTEALMQKRIEAPEVIFNDVAAPVVVSTVKSVGAKLNVMLREISQVKDFIEFSDSLGSTLGVVYLDYEFGKGYAESVTMLKEKGIKVGIATTRILKPNEYYNFKIIERANPDVILCRNLGAVYYFQDKAFELRGDFSLNVTNSMTADYFLNKKLATLCASYDLNSNQLFDLVSHSEMGRIEVTAHQYMPSFHMEHCVFAAFMSEGSSFRDCGKPCEEHRLELKDQFGNHHQIRADQECRNTMFNAVPQSAAKLIPTLLERGVMEFRFESLYERGAELAKKVMGYKNLLENKSQGLTQEIIETIGVLEKYGVSDGTHRDREYKDRKKSQ</sequence>